<reference evidence="1 2" key="1">
    <citation type="journal article" date="2021" name="Elife">
        <title>Chloroplast acquisition without the gene transfer in kleptoplastic sea slugs, Plakobranchus ocellatus.</title>
        <authorList>
            <person name="Maeda T."/>
            <person name="Takahashi S."/>
            <person name="Yoshida T."/>
            <person name="Shimamura S."/>
            <person name="Takaki Y."/>
            <person name="Nagai Y."/>
            <person name="Toyoda A."/>
            <person name="Suzuki Y."/>
            <person name="Arimoto A."/>
            <person name="Ishii H."/>
            <person name="Satoh N."/>
            <person name="Nishiyama T."/>
            <person name="Hasebe M."/>
            <person name="Maruyama T."/>
            <person name="Minagawa J."/>
            <person name="Obokata J."/>
            <person name="Shigenobu S."/>
        </authorList>
    </citation>
    <scope>NUCLEOTIDE SEQUENCE [LARGE SCALE GENOMIC DNA]</scope>
</reference>
<dbReference type="AlphaFoldDB" id="A0AAV4C336"/>
<gene>
    <name evidence="1" type="ORF">PoB_005282300</name>
</gene>
<protein>
    <submittedName>
        <fullName evidence="1">Uncharacterized protein</fullName>
    </submittedName>
</protein>
<organism evidence="1 2">
    <name type="scientific">Plakobranchus ocellatus</name>
    <dbReference type="NCBI Taxonomy" id="259542"/>
    <lineage>
        <taxon>Eukaryota</taxon>
        <taxon>Metazoa</taxon>
        <taxon>Spiralia</taxon>
        <taxon>Lophotrochozoa</taxon>
        <taxon>Mollusca</taxon>
        <taxon>Gastropoda</taxon>
        <taxon>Heterobranchia</taxon>
        <taxon>Euthyneura</taxon>
        <taxon>Panpulmonata</taxon>
        <taxon>Sacoglossa</taxon>
        <taxon>Placobranchoidea</taxon>
        <taxon>Plakobranchidae</taxon>
        <taxon>Plakobranchus</taxon>
    </lineage>
</organism>
<sequence>MTVQAQTDARDYIRLQKKNCTASPQQCDLMLLGPPSGHGAGNGARSRDRRIPADLRADSLATMPPTTPYGISFCKY</sequence>
<dbReference type="Proteomes" id="UP000735302">
    <property type="component" value="Unassembled WGS sequence"/>
</dbReference>
<dbReference type="EMBL" id="BLXT01005798">
    <property type="protein sequence ID" value="GFO26318.1"/>
    <property type="molecule type" value="Genomic_DNA"/>
</dbReference>
<accession>A0AAV4C336</accession>
<evidence type="ECO:0000313" key="1">
    <source>
        <dbReference type="EMBL" id="GFO26318.1"/>
    </source>
</evidence>
<keyword evidence="2" id="KW-1185">Reference proteome</keyword>
<evidence type="ECO:0000313" key="2">
    <source>
        <dbReference type="Proteomes" id="UP000735302"/>
    </source>
</evidence>
<comment type="caution">
    <text evidence="1">The sequence shown here is derived from an EMBL/GenBank/DDBJ whole genome shotgun (WGS) entry which is preliminary data.</text>
</comment>
<proteinExistence type="predicted"/>
<name>A0AAV4C336_9GAST</name>